<dbReference type="CDD" id="cd23024">
    <property type="entry name" value="zf-HIT_ZNHIT2-3"/>
    <property type="match status" value="1"/>
</dbReference>
<dbReference type="GO" id="GO:0008270">
    <property type="term" value="F:zinc ion binding"/>
    <property type="evidence" value="ECO:0007669"/>
    <property type="project" value="UniProtKB-UniRule"/>
</dbReference>
<feature type="domain" description="HIT-type" evidence="3">
    <location>
        <begin position="176"/>
        <end position="210"/>
    </location>
</feature>
<sequence length="324" mass="37561">MQNVCSEGRRLPKPDWDQFNPRCHNPSLHVPRRPPPQKRPTVFSSYYSKKETNTSGNNDAYQPRPPQFNPNSNRSRPYNRGGHSNKPMLPHIMSDNAGSNYPPALIPNQQHHEPVRFDPTQPLQPYQNWRPERSEMSFKRRGGGRPRYQKNKKQQRFNNTFSDSYGKPEAILEKRCCECGDADSSYKCPLCLLKYCSVSCYKAHKGGINCISTMNEETVMDKNNEVNCKLIKSPQKISLVRGRVEYLYPTVDTIKPEALEKLAVEDSLRSRVVDLLKSQGLRDKIRRLDLSEDPRKLMDSFVEDKEFSEFKTFVIDNLSKDLFR</sequence>
<organism evidence="4 5">
    <name type="scientific">Folsomia candida</name>
    <name type="common">Springtail</name>
    <dbReference type="NCBI Taxonomy" id="158441"/>
    <lineage>
        <taxon>Eukaryota</taxon>
        <taxon>Metazoa</taxon>
        <taxon>Ecdysozoa</taxon>
        <taxon>Arthropoda</taxon>
        <taxon>Hexapoda</taxon>
        <taxon>Collembola</taxon>
        <taxon>Entomobryomorpha</taxon>
        <taxon>Isotomoidea</taxon>
        <taxon>Isotomidae</taxon>
        <taxon>Proisotominae</taxon>
        <taxon>Folsomia</taxon>
    </lineage>
</organism>
<keyword evidence="1" id="KW-0479">Metal-binding</keyword>
<keyword evidence="1" id="KW-0863">Zinc-finger</keyword>
<dbReference type="OrthoDB" id="18412at2759"/>
<reference evidence="4 5" key="1">
    <citation type="submission" date="2015-12" db="EMBL/GenBank/DDBJ databases">
        <title>The genome of Folsomia candida.</title>
        <authorList>
            <person name="Faddeeva A."/>
            <person name="Derks M.F."/>
            <person name="Anvar Y."/>
            <person name="Smit S."/>
            <person name="Van Straalen N."/>
            <person name="Roelofs D."/>
        </authorList>
    </citation>
    <scope>NUCLEOTIDE SEQUENCE [LARGE SCALE GENOMIC DNA]</scope>
    <source>
        <strain evidence="4 5">VU population</strain>
        <tissue evidence="4">Whole body</tissue>
    </source>
</reference>
<evidence type="ECO:0000256" key="1">
    <source>
        <dbReference type="PROSITE-ProRule" id="PRU00453"/>
    </source>
</evidence>
<feature type="region of interest" description="Disordered" evidence="2">
    <location>
        <begin position="108"/>
        <end position="127"/>
    </location>
</feature>
<dbReference type="Proteomes" id="UP000198287">
    <property type="component" value="Unassembled WGS sequence"/>
</dbReference>
<feature type="compositionally biased region" description="Polar residues" evidence="2">
    <location>
        <begin position="42"/>
        <end position="60"/>
    </location>
</feature>
<dbReference type="SUPFAM" id="SSF144232">
    <property type="entry name" value="HIT/MYND zinc finger-like"/>
    <property type="match status" value="1"/>
</dbReference>
<dbReference type="PROSITE" id="PS51083">
    <property type="entry name" value="ZF_HIT"/>
    <property type="match status" value="1"/>
</dbReference>
<feature type="compositionally biased region" description="Low complexity" evidence="2">
    <location>
        <begin position="69"/>
        <end position="80"/>
    </location>
</feature>
<keyword evidence="1" id="KW-0862">Zinc</keyword>
<feature type="compositionally biased region" description="Basic and acidic residues" evidence="2">
    <location>
        <begin position="7"/>
        <end position="16"/>
    </location>
</feature>
<evidence type="ECO:0000313" key="5">
    <source>
        <dbReference type="Proteomes" id="UP000198287"/>
    </source>
</evidence>
<accession>A0A226ELG2</accession>
<feature type="region of interest" description="Disordered" evidence="2">
    <location>
        <begin position="1"/>
        <end position="99"/>
    </location>
</feature>
<evidence type="ECO:0000259" key="3">
    <source>
        <dbReference type="PROSITE" id="PS51083"/>
    </source>
</evidence>
<gene>
    <name evidence="4" type="ORF">Fcan01_08425</name>
</gene>
<evidence type="ECO:0000313" key="4">
    <source>
        <dbReference type="EMBL" id="OXA58140.1"/>
    </source>
</evidence>
<dbReference type="STRING" id="158441.A0A226ELG2"/>
<keyword evidence="5" id="KW-1185">Reference proteome</keyword>
<dbReference type="EMBL" id="LNIX01000003">
    <property type="protein sequence ID" value="OXA58140.1"/>
    <property type="molecule type" value="Genomic_DNA"/>
</dbReference>
<protein>
    <submittedName>
        <fullName evidence="4">Zinc finger HIT domain-containing protein 3</fullName>
    </submittedName>
</protein>
<dbReference type="Gene3D" id="3.30.60.190">
    <property type="match status" value="1"/>
</dbReference>
<comment type="caution">
    <text evidence="4">The sequence shown here is derived from an EMBL/GenBank/DDBJ whole genome shotgun (WGS) entry which is preliminary data.</text>
</comment>
<dbReference type="AlphaFoldDB" id="A0A226ELG2"/>
<proteinExistence type="predicted"/>
<name>A0A226ELG2_FOLCA</name>
<evidence type="ECO:0000256" key="2">
    <source>
        <dbReference type="SAM" id="MobiDB-lite"/>
    </source>
</evidence>
<dbReference type="InterPro" id="IPR007529">
    <property type="entry name" value="Znf_HIT"/>
</dbReference>